<dbReference type="GO" id="GO:0046872">
    <property type="term" value="F:metal ion binding"/>
    <property type="evidence" value="ECO:0007669"/>
    <property type="project" value="UniProtKB-KW"/>
</dbReference>
<evidence type="ECO:0000259" key="6">
    <source>
        <dbReference type="PROSITE" id="PS51296"/>
    </source>
</evidence>
<keyword evidence="3" id="KW-0408">Iron</keyword>
<name>A0A382ATM5_9ZZZZ</name>
<dbReference type="PANTHER" id="PTHR21496:SF0">
    <property type="entry name" value="RIESKE DOMAIN-CONTAINING PROTEIN"/>
    <property type="match status" value="1"/>
</dbReference>
<keyword evidence="1" id="KW-0001">2Fe-2S</keyword>
<dbReference type="Pfam" id="PF00355">
    <property type="entry name" value="Rieske"/>
    <property type="match status" value="1"/>
</dbReference>
<dbReference type="PANTHER" id="PTHR21496">
    <property type="entry name" value="FERREDOXIN-RELATED"/>
    <property type="match status" value="1"/>
</dbReference>
<dbReference type="Gene3D" id="2.102.10.10">
    <property type="entry name" value="Rieske [2Fe-2S] iron-sulphur domain"/>
    <property type="match status" value="1"/>
</dbReference>
<evidence type="ECO:0000313" key="7">
    <source>
        <dbReference type="EMBL" id="SVB04651.1"/>
    </source>
</evidence>
<dbReference type="InterPro" id="IPR017941">
    <property type="entry name" value="Rieske_2Fe-2S"/>
</dbReference>
<evidence type="ECO:0000256" key="4">
    <source>
        <dbReference type="ARBA" id="ARBA00023014"/>
    </source>
</evidence>
<proteinExistence type="predicted"/>
<evidence type="ECO:0000256" key="2">
    <source>
        <dbReference type="ARBA" id="ARBA00022723"/>
    </source>
</evidence>
<dbReference type="EMBL" id="UINC01026711">
    <property type="protein sequence ID" value="SVB04651.1"/>
    <property type="molecule type" value="Genomic_DNA"/>
</dbReference>
<dbReference type="CDD" id="cd03528">
    <property type="entry name" value="Rieske_RO_ferredoxin"/>
    <property type="match status" value="1"/>
</dbReference>
<dbReference type="SUPFAM" id="SSF50022">
    <property type="entry name" value="ISP domain"/>
    <property type="match status" value="1"/>
</dbReference>
<sequence length="107" mass="12379">MNEEINHWFFVCEANNLEVEDIARFDHLDKTFCIYRLEDGFYATDGICTHEFVHLEEGLVIDGEIECPMHQGVFNIKTGKAISPPVCEDLKIYPVKVEEGKIYIQII</sequence>
<keyword evidence="2" id="KW-0479">Metal-binding</keyword>
<organism evidence="7">
    <name type="scientific">marine metagenome</name>
    <dbReference type="NCBI Taxonomy" id="408172"/>
    <lineage>
        <taxon>unclassified sequences</taxon>
        <taxon>metagenomes</taxon>
        <taxon>ecological metagenomes</taxon>
    </lineage>
</organism>
<evidence type="ECO:0000256" key="1">
    <source>
        <dbReference type="ARBA" id="ARBA00022714"/>
    </source>
</evidence>
<keyword evidence="4" id="KW-0411">Iron-sulfur</keyword>
<protein>
    <recommendedName>
        <fullName evidence="6">Rieske domain-containing protein</fullName>
    </recommendedName>
</protein>
<gene>
    <name evidence="7" type="ORF">METZ01_LOCUS157505</name>
</gene>
<evidence type="ECO:0000256" key="3">
    <source>
        <dbReference type="ARBA" id="ARBA00023004"/>
    </source>
</evidence>
<dbReference type="AlphaFoldDB" id="A0A382ATM5"/>
<feature type="domain" description="Rieske" evidence="6">
    <location>
        <begin position="8"/>
        <end position="104"/>
    </location>
</feature>
<evidence type="ECO:0000256" key="5">
    <source>
        <dbReference type="ARBA" id="ARBA00034078"/>
    </source>
</evidence>
<comment type="cofactor">
    <cofactor evidence="5">
        <name>[2Fe-2S] cluster</name>
        <dbReference type="ChEBI" id="CHEBI:190135"/>
    </cofactor>
</comment>
<dbReference type="GO" id="GO:0051537">
    <property type="term" value="F:2 iron, 2 sulfur cluster binding"/>
    <property type="evidence" value="ECO:0007669"/>
    <property type="project" value="UniProtKB-KW"/>
</dbReference>
<dbReference type="InterPro" id="IPR036922">
    <property type="entry name" value="Rieske_2Fe-2S_sf"/>
</dbReference>
<reference evidence="7" key="1">
    <citation type="submission" date="2018-05" db="EMBL/GenBank/DDBJ databases">
        <authorList>
            <person name="Lanie J.A."/>
            <person name="Ng W.-L."/>
            <person name="Kazmierczak K.M."/>
            <person name="Andrzejewski T.M."/>
            <person name="Davidsen T.M."/>
            <person name="Wayne K.J."/>
            <person name="Tettelin H."/>
            <person name="Glass J.I."/>
            <person name="Rusch D."/>
            <person name="Podicherti R."/>
            <person name="Tsui H.-C.T."/>
            <person name="Winkler M.E."/>
        </authorList>
    </citation>
    <scope>NUCLEOTIDE SEQUENCE</scope>
</reference>
<accession>A0A382ATM5</accession>
<dbReference type="PROSITE" id="PS51296">
    <property type="entry name" value="RIESKE"/>
    <property type="match status" value="1"/>
</dbReference>